<evidence type="ECO:0000313" key="3">
    <source>
        <dbReference type="EMBL" id="KAA1104202.1"/>
    </source>
</evidence>
<evidence type="ECO:0000256" key="1">
    <source>
        <dbReference type="SAM" id="MobiDB-lite"/>
    </source>
</evidence>
<dbReference type="Proteomes" id="UP000324748">
    <property type="component" value="Unassembled WGS sequence"/>
</dbReference>
<accession>A0A5B0LY10</accession>
<sequence length="181" mass="20528">MARVLALFPQIFLPFLILIGNAFAAMLMFKKPFLRSPAQALVVDHSEKFLELNRPVNQVEELSSQDPGLQKVEEISFESKNPKGVVSFKKANSFPEIKENTASDDVGHGPEISKNTKNDCTEKNSRRQLLAHATFCVDTENKAKMSDFDPVTKNRQSSKIKLMDEKINKINLEWIFNLPTF</sequence>
<dbReference type="AlphaFoldDB" id="A0A5B0LY10"/>
<organism evidence="2 5">
    <name type="scientific">Puccinia graminis f. sp. tritici</name>
    <dbReference type="NCBI Taxonomy" id="56615"/>
    <lineage>
        <taxon>Eukaryota</taxon>
        <taxon>Fungi</taxon>
        <taxon>Dikarya</taxon>
        <taxon>Basidiomycota</taxon>
        <taxon>Pucciniomycotina</taxon>
        <taxon>Pucciniomycetes</taxon>
        <taxon>Pucciniales</taxon>
        <taxon>Pucciniaceae</taxon>
        <taxon>Puccinia</taxon>
    </lineage>
</organism>
<name>A0A5B0LY10_PUCGR</name>
<keyword evidence="4" id="KW-1185">Reference proteome</keyword>
<reference evidence="4 5" key="1">
    <citation type="submission" date="2019-05" db="EMBL/GenBank/DDBJ databases">
        <title>Emergence of the Ug99 lineage of the wheat stem rust pathogen through somatic hybridization.</title>
        <authorList>
            <person name="Li F."/>
            <person name="Upadhyaya N.M."/>
            <person name="Sperschneider J."/>
            <person name="Matny O."/>
            <person name="Nguyen-Phuc H."/>
            <person name="Mago R."/>
            <person name="Raley C."/>
            <person name="Miller M.E."/>
            <person name="Silverstein K.A.T."/>
            <person name="Henningsen E."/>
            <person name="Hirsch C.D."/>
            <person name="Visser B."/>
            <person name="Pretorius Z.A."/>
            <person name="Steffenson B.J."/>
            <person name="Schwessinger B."/>
            <person name="Dodds P.N."/>
            <person name="Figueroa M."/>
        </authorList>
    </citation>
    <scope>NUCLEOTIDE SEQUENCE [LARGE SCALE GENOMIC DNA]</scope>
    <source>
        <strain evidence="3">21-0</strain>
        <strain evidence="2 5">Ug99</strain>
    </source>
</reference>
<dbReference type="EMBL" id="VDEP01000505">
    <property type="protein sequence ID" value="KAA1068720.1"/>
    <property type="molecule type" value="Genomic_DNA"/>
</dbReference>
<gene>
    <name evidence="3" type="ORF">PGT21_014735</name>
    <name evidence="2" type="ORF">PGTUg99_036606</name>
</gene>
<protein>
    <submittedName>
        <fullName evidence="2">Uncharacterized protein</fullName>
    </submittedName>
</protein>
<proteinExistence type="predicted"/>
<evidence type="ECO:0000313" key="2">
    <source>
        <dbReference type="EMBL" id="KAA1068720.1"/>
    </source>
</evidence>
<comment type="caution">
    <text evidence="2">The sequence shown here is derived from an EMBL/GenBank/DDBJ whole genome shotgun (WGS) entry which is preliminary data.</text>
</comment>
<dbReference type="EMBL" id="VSWC01000041">
    <property type="protein sequence ID" value="KAA1104202.1"/>
    <property type="molecule type" value="Genomic_DNA"/>
</dbReference>
<evidence type="ECO:0000313" key="4">
    <source>
        <dbReference type="Proteomes" id="UP000324748"/>
    </source>
</evidence>
<dbReference type="Proteomes" id="UP000325313">
    <property type="component" value="Unassembled WGS sequence"/>
</dbReference>
<feature type="region of interest" description="Disordered" evidence="1">
    <location>
        <begin position="99"/>
        <end position="120"/>
    </location>
</feature>
<evidence type="ECO:0000313" key="5">
    <source>
        <dbReference type="Proteomes" id="UP000325313"/>
    </source>
</evidence>
<feature type="compositionally biased region" description="Basic and acidic residues" evidence="1">
    <location>
        <begin position="99"/>
        <end position="108"/>
    </location>
</feature>